<organism evidence="3">
    <name type="scientific">Candidatus Fermentithermobacillus carboniphilus</name>
    <dbReference type="NCBI Taxonomy" id="3085328"/>
    <lineage>
        <taxon>Bacteria</taxon>
        <taxon>Bacillati</taxon>
        <taxon>Bacillota</taxon>
        <taxon>Candidatus Fermentithermobacillia</taxon>
        <taxon>Candidatus Fermentithermobacillales</taxon>
        <taxon>Candidatus Fermentithermobacillaceae</taxon>
        <taxon>Candidatus Fermentithermobacillus</taxon>
    </lineage>
</organism>
<name>A0AAT9LEZ4_9FIRM</name>
<dbReference type="EMBL" id="CP062796">
    <property type="protein sequence ID" value="QUL99613.1"/>
    <property type="molecule type" value="Genomic_DNA"/>
</dbReference>
<dbReference type="Pfam" id="PF05848">
    <property type="entry name" value="CtsR"/>
    <property type="match status" value="1"/>
</dbReference>
<dbReference type="Gene3D" id="1.10.1200.150">
    <property type="entry name" value="Transcriptional regulator CtsR, C-terminal domain"/>
    <property type="match status" value="1"/>
</dbReference>
<dbReference type="InterPro" id="IPR040465">
    <property type="entry name" value="CtsR_N"/>
</dbReference>
<gene>
    <name evidence="3" type="ORF">IMF26_06435</name>
</gene>
<evidence type="ECO:0000313" key="3">
    <source>
        <dbReference type="EMBL" id="QUL99613.1"/>
    </source>
</evidence>
<reference evidence="3" key="1">
    <citation type="submission" date="2020-10" db="EMBL/GenBank/DDBJ databases">
        <authorList>
            <person name="Kadnikov V."/>
            <person name="Beletsky A.V."/>
            <person name="Mardanov A.V."/>
            <person name="Karnachuk O.V."/>
            <person name="Ravin N.V."/>
        </authorList>
    </citation>
    <scope>NUCLEOTIDE SEQUENCE</scope>
    <source>
        <strain evidence="3">Bu02</strain>
    </source>
</reference>
<dbReference type="InterPro" id="IPR041908">
    <property type="entry name" value="CtsR_C_sf"/>
</dbReference>
<evidence type="ECO:0000259" key="1">
    <source>
        <dbReference type="Pfam" id="PF05848"/>
    </source>
</evidence>
<proteinExistence type="predicted"/>
<reference evidence="3" key="2">
    <citation type="journal article" date="2023" name="Biology">
        <title>Prokaryotic Life Associated with Coal-Fire Gas Vents Revealed by Metagenomics.</title>
        <authorList>
            <person name="Kadnikov V.V."/>
            <person name="Mardanov A.V."/>
            <person name="Beletsky A.V."/>
            <person name="Karnachuk O.V."/>
            <person name="Ravin N.V."/>
        </authorList>
    </citation>
    <scope>NUCLEOTIDE SEQUENCE</scope>
    <source>
        <strain evidence="3">Bu02</strain>
    </source>
</reference>
<protein>
    <submittedName>
        <fullName evidence="3">CtsR family transcriptional regulator</fullName>
    </submittedName>
</protein>
<sequence>MASLADMIEEYILSLLKEGDGVAEIQRTMLASQFRCVPSQITYVLSSRFSPERGYIVESKRGGGGYIRVVKVNLEDASQIVSSIGPCISQEEAYAYLDRLLDGGYIERQAYEMMKAALSRKVLAIDLPVRDYIRANIFKAMLNAYFSAPKTRSDGYDV</sequence>
<dbReference type="InterPro" id="IPR041902">
    <property type="entry name" value="CtsR_N_sf"/>
</dbReference>
<accession>A0AAT9LEZ4</accession>
<dbReference type="KEGG" id="fcz:IMF26_06435"/>
<dbReference type="Pfam" id="PF17727">
    <property type="entry name" value="CtsR_C"/>
    <property type="match status" value="1"/>
</dbReference>
<dbReference type="Gene3D" id="3.30.56.130">
    <property type="entry name" value="Transcriptional regulator CtsR, winged HTH domain"/>
    <property type="match status" value="1"/>
</dbReference>
<dbReference type="InterPro" id="IPR041473">
    <property type="entry name" value="CtsR_C"/>
</dbReference>
<dbReference type="AlphaFoldDB" id="A0AAT9LEZ4"/>
<feature type="domain" description="CtsR C-terminal dimerization" evidence="2">
    <location>
        <begin position="78"/>
        <end position="143"/>
    </location>
</feature>
<evidence type="ECO:0000259" key="2">
    <source>
        <dbReference type="Pfam" id="PF17727"/>
    </source>
</evidence>
<feature type="domain" description="CtsR N-terminal HTH" evidence="1">
    <location>
        <begin position="3"/>
        <end position="73"/>
    </location>
</feature>